<dbReference type="AlphaFoldDB" id="A0A9P5TYL9"/>
<name>A0A9P5TYL9_9AGAR</name>
<dbReference type="EMBL" id="JADNRY010000371">
    <property type="protein sequence ID" value="KAF9058518.1"/>
    <property type="molecule type" value="Genomic_DNA"/>
</dbReference>
<dbReference type="Proteomes" id="UP000772434">
    <property type="component" value="Unassembled WGS sequence"/>
</dbReference>
<dbReference type="GO" id="GO:0010333">
    <property type="term" value="F:terpene synthase activity"/>
    <property type="evidence" value="ECO:0007669"/>
    <property type="project" value="InterPro"/>
</dbReference>
<dbReference type="OrthoDB" id="2861623at2759"/>
<accession>A0A9P5TYL9</accession>
<gene>
    <name evidence="7" type="ORF">BDP27DRAFT_1240832</name>
</gene>
<evidence type="ECO:0000313" key="8">
    <source>
        <dbReference type="Proteomes" id="UP000772434"/>
    </source>
</evidence>
<evidence type="ECO:0000256" key="2">
    <source>
        <dbReference type="ARBA" id="ARBA00006333"/>
    </source>
</evidence>
<evidence type="ECO:0000313" key="7">
    <source>
        <dbReference type="EMBL" id="KAF9058518.1"/>
    </source>
</evidence>
<dbReference type="PANTHER" id="PTHR35201">
    <property type="entry name" value="TERPENE SYNTHASE"/>
    <property type="match status" value="1"/>
</dbReference>
<keyword evidence="8" id="KW-1185">Reference proteome</keyword>
<evidence type="ECO:0000256" key="1">
    <source>
        <dbReference type="ARBA" id="ARBA00001946"/>
    </source>
</evidence>
<keyword evidence="5 6" id="KW-0456">Lyase</keyword>
<dbReference type="Pfam" id="PF19086">
    <property type="entry name" value="Terpene_syn_C_2"/>
    <property type="match status" value="1"/>
</dbReference>
<comment type="cofactor">
    <cofactor evidence="1 6">
        <name>Mg(2+)</name>
        <dbReference type="ChEBI" id="CHEBI:18420"/>
    </cofactor>
</comment>
<dbReference type="GO" id="GO:0008299">
    <property type="term" value="P:isoprenoid biosynthetic process"/>
    <property type="evidence" value="ECO:0007669"/>
    <property type="project" value="UniProtKB-ARBA"/>
</dbReference>
<dbReference type="GO" id="GO:0046872">
    <property type="term" value="F:metal ion binding"/>
    <property type="evidence" value="ECO:0007669"/>
    <property type="project" value="UniProtKB-KW"/>
</dbReference>
<evidence type="ECO:0000256" key="5">
    <source>
        <dbReference type="ARBA" id="ARBA00023239"/>
    </source>
</evidence>
<dbReference type="Gene3D" id="1.10.600.10">
    <property type="entry name" value="Farnesyl Diphosphate Synthase"/>
    <property type="match status" value="1"/>
</dbReference>
<organism evidence="7 8">
    <name type="scientific">Rhodocollybia butyracea</name>
    <dbReference type="NCBI Taxonomy" id="206335"/>
    <lineage>
        <taxon>Eukaryota</taxon>
        <taxon>Fungi</taxon>
        <taxon>Dikarya</taxon>
        <taxon>Basidiomycota</taxon>
        <taxon>Agaricomycotina</taxon>
        <taxon>Agaricomycetes</taxon>
        <taxon>Agaricomycetidae</taxon>
        <taxon>Agaricales</taxon>
        <taxon>Marasmiineae</taxon>
        <taxon>Omphalotaceae</taxon>
        <taxon>Rhodocollybia</taxon>
    </lineage>
</organism>
<comment type="similarity">
    <text evidence="2 6">Belongs to the terpene synthase family.</text>
</comment>
<evidence type="ECO:0000256" key="3">
    <source>
        <dbReference type="ARBA" id="ARBA00022723"/>
    </source>
</evidence>
<protein>
    <recommendedName>
        <fullName evidence="6">Terpene synthase</fullName>
        <ecNumber evidence="6">4.2.3.-</ecNumber>
    </recommendedName>
</protein>
<dbReference type="PANTHER" id="PTHR35201:SF4">
    <property type="entry name" value="BETA-PINACENE SYNTHASE-RELATED"/>
    <property type="match status" value="1"/>
</dbReference>
<comment type="caution">
    <text evidence="7">The sequence shown here is derived from an EMBL/GenBank/DDBJ whole genome shotgun (WGS) entry which is preliminary data.</text>
</comment>
<dbReference type="SUPFAM" id="SSF48576">
    <property type="entry name" value="Terpenoid synthases"/>
    <property type="match status" value="1"/>
</dbReference>
<dbReference type="SFLD" id="SFLDG01020">
    <property type="entry name" value="Terpene_Cyclase_Like_2"/>
    <property type="match status" value="1"/>
</dbReference>
<dbReference type="InterPro" id="IPR034686">
    <property type="entry name" value="Terpene_cyclase-like_2"/>
</dbReference>
<dbReference type="InterPro" id="IPR008949">
    <property type="entry name" value="Isoprenoid_synthase_dom_sf"/>
</dbReference>
<dbReference type="SFLD" id="SFLDS00005">
    <property type="entry name" value="Isoprenoid_Synthase_Type_I"/>
    <property type="match status" value="1"/>
</dbReference>
<sequence length="345" mass="39849">MDASEDIDSLTTFLMPNLEEAVSIFPDNGMNPHYNEIQPQAREWINRFSKTVYGPKMQAFMDSCNFEILGTFCYPYADKDGLRAAMDLLNIMWLYDEYTDIKNGRDAREAAVVVQHSLGNPEFDDRSWLCTVMKDFNAQHISRAGSNNASRFIDHFCTYTTLVGREAEVRELNEVLDIREYIAMRREISGVRTAFDPTEYCLNVNLAPDIYNDPVFISGYDAAMDLICWANDLYSYNMEQAKQHGSANIVTVIMKTKKLDLQAAVDFLGGYFESLVSQWYMARMALGIRPGKEYRDAVRVLDAFGDWVRGNVIWSFTTERYFGVNNDVIRKTRFVTLNKPFLWYR</sequence>
<keyword evidence="4 6" id="KW-0460">Magnesium</keyword>
<reference evidence="7" key="1">
    <citation type="submission" date="2020-11" db="EMBL/GenBank/DDBJ databases">
        <authorList>
            <consortium name="DOE Joint Genome Institute"/>
            <person name="Ahrendt S."/>
            <person name="Riley R."/>
            <person name="Andreopoulos W."/>
            <person name="Labutti K."/>
            <person name="Pangilinan J."/>
            <person name="Ruiz-Duenas F.J."/>
            <person name="Barrasa J.M."/>
            <person name="Sanchez-Garcia M."/>
            <person name="Camarero S."/>
            <person name="Miyauchi S."/>
            <person name="Serrano A."/>
            <person name="Linde D."/>
            <person name="Babiker R."/>
            <person name="Drula E."/>
            <person name="Ayuso-Fernandez I."/>
            <person name="Pacheco R."/>
            <person name="Padilla G."/>
            <person name="Ferreira P."/>
            <person name="Barriuso J."/>
            <person name="Kellner H."/>
            <person name="Castanera R."/>
            <person name="Alfaro M."/>
            <person name="Ramirez L."/>
            <person name="Pisabarro A.G."/>
            <person name="Kuo A."/>
            <person name="Tritt A."/>
            <person name="Lipzen A."/>
            <person name="He G."/>
            <person name="Yan M."/>
            <person name="Ng V."/>
            <person name="Cullen D."/>
            <person name="Martin F."/>
            <person name="Rosso M.-N."/>
            <person name="Henrissat B."/>
            <person name="Hibbett D."/>
            <person name="Martinez A.T."/>
            <person name="Grigoriev I.V."/>
        </authorList>
    </citation>
    <scope>NUCLEOTIDE SEQUENCE</scope>
    <source>
        <strain evidence="7">AH 40177</strain>
    </source>
</reference>
<keyword evidence="3 6" id="KW-0479">Metal-binding</keyword>
<dbReference type="EC" id="4.2.3.-" evidence="6"/>
<evidence type="ECO:0000256" key="6">
    <source>
        <dbReference type="RuleBase" id="RU366034"/>
    </source>
</evidence>
<proteinExistence type="inferred from homology"/>
<evidence type="ECO:0000256" key="4">
    <source>
        <dbReference type="ARBA" id="ARBA00022842"/>
    </source>
</evidence>